<name>A0ABQ3LTQ4_9PSEU</name>
<proteinExistence type="predicted"/>
<feature type="region of interest" description="Disordered" evidence="1">
    <location>
        <begin position="29"/>
        <end position="64"/>
    </location>
</feature>
<gene>
    <name evidence="2" type="ORF">GCM10017790_51320</name>
</gene>
<evidence type="ECO:0000256" key="1">
    <source>
        <dbReference type="SAM" id="MobiDB-lite"/>
    </source>
</evidence>
<evidence type="ECO:0000313" key="3">
    <source>
        <dbReference type="Proteomes" id="UP000635387"/>
    </source>
</evidence>
<feature type="compositionally biased region" description="Basic and acidic residues" evidence="1">
    <location>
        <begin position="30"/>
        <end position="40"/>
    </location>
</feature>
<evidence type="ECO:0000313" key="2">
    <source>
        <dbReference type="EMBL" id="GHH25555.1"/>
    </source>
</evidence>
<keyword evidence="3" id="KW-1185">Reference proteome</keyword>
<dbReference type="EMBL" id="BNAY01000006">
    <property type="protein sequence ID" value="GHH25555.1"/>
    <property type="molecule type" value="Genomic_DNA"/>
</dbReference>
<protein>
    <submittedName>
        <fullName evidence="2">Uncharacterized protein</fullName>
    </submittedName>
</protein>
<sequence>MSIARKDDRHNEDLVREISDGFNRALGAEKAAEEKNEEAAKPAAPQFVITGDSRATPPPRRRDR</sequence>
<accession>A0ABQ3LTQ4</accession>
<comment type="caution">
    <text evidence="2">The sequence shown here is derived from an EMBL/GenBank/DDBJ whole genome shotgun (WGS) entry which is preliminary data.</text>
</comment>
<dbReference type="Proteomes" id="UP000635387">
    <property type="component" value="Unassembled WGS sequence"/>
</dbReference>
<organism evidence="2 3">
    <name type="scientific">Amycolatopsis oliviviridis</name>
    <dbReference type="NCBI Taxonomy" id="1471590"/>
    <lineage>
        <taxon>Bacteria</taxon>
        <taxon>Bacillati</taxon>
        <taxon>Actinomycetota</taxon>
        <taxon>Actinomycetes</taxon>
        <taxon>Pseudonocardiales</taxon>
        <taxon>Pseudonocardiaceae</taxon>
        <taxon>Amycolatopsis</taxon>
    </lineage>
</organism>
<reference evidence="3" key="1">
    <citation type="journal article" date="2019" name="Int. J. Syst. Evol. Microbiol.">
        <title>The Global Catalogue of Microorganisms (GCM) 10K type strain sequencing project: providing services to taxonomists for standard genome sequencing and annotation.</title>
        <authorList>
            <consortium name="The Broad Institute Genomics Platform"/>
            <consortium name="The Broad Institute Genome Sequencing Center for Infectious Disease"/>
            <person name="Wu L."/>
            <person name="Ma J."/>
        </authorList>
    </citation>
    <scope>NUCLEOTIDE SEQUENCE [LARGE SCALE GENOMIC DNA]</scope>
    <source>
        <strain evidence="3">CGMCC 4.7683</strain>
    </source>
</reference>
<dbReference type="RefSeq" id="WP_191257015.1">
    <property type="nucleotide sequence ID" value="NZ_BNAY01000006.1"/>
</dbReference>